<dbReference type="PANTHER" id="PTHR30053">
    <property type="entry name" value="ELONGATION FACTOR P"/>
    <property type="match status" value="1"/>
</dbReference>
<comment type="similarity">
    <text evidence="1">Belongs to the elongation factor P family.</text>
</comment>
<proteinExistence type="inferred from homology"/>
<feature type="domain" description="Elongation factor P C-terminal" evidence="2">
    <location>
        <begin position="130"/>
        <end position="185"/>
    </location>
</feature>
<dbReference type="PANTHER" id="PTHR30053:SF12">
    <property type="entry name" value="ELONGATION FACTOR P (EF-P) FAMILY PROTEIN"/>
    <property type="match status" value="1"/>
</dbReference>
<dbReference type="InterPro" id="IPR008991">
    <property type="entry name" value="Translation_prot_SH3-like_sf"/>
</dbReference>
<dbReference type="PROSITE" id="PS01275">
    <property type="entry name" value="EFP"/>
    <property type="match status" value="1"/>
</dbReference>
<comment type="caution">
    <text evidence="3">The sequence shown here is derived from an EMBL/GenBank/DDBJ whole genome shotgun (WGS) entry which is preliminary data.</text>
</comment>
<protein>
    <recommendedName>
        <fullName evidence="2">Elongation factor P C-terminal domain-containing protein</fullName>
    </recommendedName>
</protein>
<dbReference type="InterPro" id="IPR013185">
    <property type="entry name" value="Transl_elong_KOW-like"/>
</dbReference>
<dbReference type="AlphaFoldDB" id="A0A1G2T8Z1"/>
<dbReference type="InterPro" id="IPR012340">
    <property type="entry name" value="NA-bd_OB-fold"/>
</dbReference>
<evidence type="ECO:0000313" key="4">
    <source>
        <dbReference type="Proteomes" id="UP000179264"/>
    </source>
</evidence>
<reference evidence="3 4" key="1">
    <citation type="journal article" date="2016" name="Nat. Commun.">
        <title>Thousands of microbial genomes shed light on interconnected biogeochemical processes in an aquifer system.</title>
        <authorList>
            <person name="Anantharaman K."/>
            <person name="Brown C.T."/>
            <person name="Hug L.A."/>
            <person name="Sharon I."/>
            <person name="Castelle C.J."/>
            <person name="Probst A.J."/>
            <person name="Thomas B.C."/>
            <person name="Singh A."/>
            <person name="Wilkins M.J."/>
            <person name="Karaoz U."/>
            <person name="Brodie E.L."/>
            <person name="Williams K.H."/>
            <person name="Hubbard S.S."/>
            <person name="Banfield J.F."/>
        </authorList>
    </citation>
    <scope>NUCLEOTIDE SEQUENCE [LARGE SCALE GENOMIC DNA]</scope>
</reference>
<dbReference type="GO" id="GO:0005829">
    <property type="term" value="C:cytosol"/>
    <property type="evidence" value="ECO:0007669"/>
    <property type="project" value="UniProtKB-ARBA"/>
</dbReference>
<dbReference type="Pfam" id="PF08207">
    <property type="entry name" value="EFP_N"/>
    <property type="match status" value="1"/>
</dbReference>
<dbReference type="Pfam" id="PF09285">
    <property type="entry name" value="Elong-fact-P_C"/>
    <property type="match status" value="1"/>
</dbReference>
<dbReference type="GO" id="GO:0003746">
    <property type="term" value="F:translation elongation factor activity"/>
    <property type="evidence" value="ECO:0007669"/>
    <property type="project" value="TreeGrafter"/>
</dbReference>
<name>A0A1G2T8Z1_9BACT</name>
<dbReference type="SUPFAM" id="SSF50104">
    <property type="entry name" value="Translation proteins SH3-like domain"/>
    <property type="match status" value="1"/>
</dbReference>
<dbReference type="Proteomes" id="UP000179264">
    <property type="component" value="Unassembled WGS sequence"/>
</dbReference>
<dbReference type="InterPro" id="IPR020599">
    <property type="entry name" value="Transl_elong_fac_P/YeiP"/>
</dbReference>
<accession>A0A1G2T8Z1</accession>
<dbReference type="SMART" id="SM00841">
    <property type="entry name" value="Elong-fact-P_C"/>
    <property type="match status" value="1"/>
</dbReference>
<dbReference type="GO" id="GO:0043043">
    <property type="term" value="P:peptide biosynthetic process"/>
    <property type="evidence" value="ECO:0007669"/>
    <property type="project" value="InterPro"/>
</dbReference>
<dbReference type="NCBIfam" id="NF001810">
    <property type="entry name" value="PRK00529.1"/>
    <property type="match status" value="1"/>
</dbReference>
<evidence type="ECO:0000313" key="3">
    <source>
        <dbReference type="EMBL" id="OHA93734.1"/>
    </source>
</evidence>
<dbReference type="CDD" id="cd05794">
    <property type="entry name" value="S1_EF-P_repeat_2"/>
    <property type="match status" value="1"/>
</dbReference>
<dbReference type="SUPFAM" id="SSF50249">
    <property type="entry name" value="Nucleic acid-binding proteins"/>
    <property type="match status" value="1"/>
</dbReference>
<organism evidence="3 4">
    <name type="scientific">Candidatus Zambryskibacteria bacterium RIFCSPHIGHO2_02_38_10.5</name>
    <dbReference type="NCBI Taxonomy" id="1802742"/>
    <lineage>
        <taxon>Bacteria</taxon>
        <taxon>Candidatus Zambryskiibacteriota</taxon>
    </lineage>
</organism>
<dbReference type="PIRSF" id="PIRSF005901">
    <property type="entry name" value="EF-P"/>
    <property type="match status" value="1"/>
</dbReference>
<gene>
    <name evidence="3" type="ORF">A2W58_00740</name>
</gene>
<dbReference type="Gene3D" id="2.40.50.140">
    <property type="entry name" value="Nucleic acid-binding proteins"/>
    <property type="match status" value="2"/>
</dbReference>
<dbReference type="InterPro" id="IPR015365">
    <property type="entry name" value="Elong-fact-P_C"/>
</dbReference>
<dbReference type="InterPro" id="IPR013852">
    <property type="entry name" value="Transl_elong_P/YeiP_CS"/>
</dbReference>
<dbReference type="FunFam" id="2.40.50.140:FF:000004">
    <property type="entry name" value="Elongation factor P"/>
    <property type="match status" value="1"/>
</dbReference>
<sequence>MLDYSEITLRKYIVLDGEPWEVIDAHVFRKQQRKPVNATKLKNLITGKVTERSFHVSEKVEEAEIDSRDVKFLYQNRGEFWFCEAEDQSKRFKIDENFIGIQSKFIKKDSIVQALSFNEKVIGMKIPIKIDLKVTEAHPAVKGNTAQGGTKVVTVETGATLQVPMFIKEGEIIRINSETGEYTERVGGNNF</sequence>
<evidence type="ECO:0000259" key="2">
    <source>
        <dbReference type="SMART" id="SM00841"/>
    </source>
</evidence>
<dbReference type="InterPro" id="IPR014722">
    <property type="entry name" value="Rib_uL2_dom2"/>
</dbReference>
<dbReference type="EMBL" id="MHVL01000013">
    <property type="protein sequence ID" value="OHA93734.1"/>
    <property type="molecule type" value="Genomic_DNA"/>
</dbReference>
<dbReference type="Gene3D" id="2.30.30.30">
    <property type="match status" value="1"/>
</dbReference>
<evidence type="ECO:0000256" key="1">
    <source>
        <dbReference type="ARBA" id="ARBA00009479"/>
    </source>
</evidence>